<name>A0A0F9NQQ8_9ZZZZ</name>
<proteinExistence type="predicted"/>
<reference evidence="1" key="1">
    <citation type="journal article" date="2015" name="Nature">
        <title>Complex archaea that bridge the gap between prokaryotes and eukaryotes.</title>
        <authorList>
            <person name="Spang A."/>
            <person name="Saw J.H."/>
            <person name="Jorgensen S.L."/>
            <person name="Zaremba-Niedzwiedzka K."/>
            <person name="Martijn J."/>
            <person name="Lind A.E."/>
            <person name="van Eijk R."/>
            <person name="Schleper C."/>
            <person name="Guy L."/>
            <person name="Ettema T.J."/>
        </authorList>
    </citation>
    <scope>NUCLEOTIDE SEQUENCE</scope>
</reference>
<dbReference type="EMBL" id="LAZR01007686">
    <property type="protein sequence ID" value="KKM83607.1"/>
    <property type="molecule type" value="Genomic_DNA"/>
</dbReference>
<gene>
    <name evidence="1" type="ORF">LCGC14_1307570</name>
</gene>
<protein>
    <submittedName>
        <fullName evidence="1">Uncharacterized protein</fullName>
    </submittedName>
</protein>
<dbReference type="AlphaFoldDB" id="A0A0F9NQQ8"/>
<evidence type="ECO:0000313" key="1">
    <source>
        <dbReference type="EMBL" id="KKM83607.1"/>
    </source>
</evidence>
<comment type="caution">
    <text evidence="1">The sequence shown here is derived from an EMBL/GenBank/DDBJ whole genome shotgun (WGS) entry which is preliminary data.</text>
</comment>
<organism evidence="1">
    <name type="scientific">marine sediment metagenome</name>
    <dbReference type="NCBI Taxonomy" id="412755"/>
    <lineage>
        <taxon>unclassified sequences</taxon>
        <taxon>metagenomes</taxon>
        <taxon>ecological metagenomes</taxon>
    </lineage>
</organism>
<sequence>MLFGRDHKTIKELRYALGKARAELFEKENEIVNLKWWLAADPDFDSRYIAPERKIPRRAPSDVFFIPHPEDLLR</sequence>
<accession>A0A0F9NQQ8</accession>